<dbReference type="SUPFAM" id="SSF52440">
    <property type="entry name" value="PreATP-grasp domain"/>
    <property type="match status" value="1"/>
</dbReference>
<dbReference type="UniPathway" id="UPA00142">
    <property type="reaction ID" value="UER00210"/>
</dbReference>
<organism evidence="12 13">
    <name type="scientific">Lichenicola cladoniae</name>
    <dbReference type="NCBI Taxonomy" id="1484109"/>
    <lineage>
        <taxon>Bacteria</taxon>
        <taxon>Pseudomonadati</taxon>
        <taxon>Pseudomonadota</taxon>
        <taxon>Alphaproteobacteria</taxon>
        <taxon>Acetobacterales</taxon>
        <taxon>Acetobacteraceae</taxon>
        <taxon>Lichenicola</taxon>
    </lineage>
</organism>
<evidence type="ECO:0000256" key="10">
    <source>
        <dbReference type="HAMAP-Rule" id="MF_00162"/>
    </source>
</evidence>
<proteinExistence type="inferred from homology"/>
<evidence type="ECO:0000256" key="6">
    <source>
        <dbReference type="ARBA" id="ARBA00022741"/>
    </source>
</evidence>
<comment type="pathway">
    <text evidence="10">Sulfur metabolism; glutathione biosynthesis; glutathione from L-cysteine and L-glutamate: step 2/2.</text>
</comment>
<dbReference type="Gene3D" id="3.40.50.20">
    <property type="match status" value="1"/>
</dbReference>
<dbReference type="HAMAP" id="MF_00162">
    <property type="entry name" value="GSH_S"/>
    <property type="match status" value="1"/>
</dbReference>
<keyword evidence="3 10" id="KW-0436">Ligase</keyword>
<dbReference type="Pfam" id="PF02955">
    <property type="entry name" value="GSH-S_ATP"/>
    <property type="match status" value="1"/>
</dbReference>
<keyword evidence="13" id="KW-1185">Reference proteome</keyword>
<comment type="cofactor">
    <cofactor evidence="1">
        <name>Mn(2+)</name>
        <dbReference type="ChEBI" id="CHEBI:29035"/>
    </cofactor>
</comment>
<evidence type="ECO:0000256" key="7">
    <source>
        <dbReference type="ARBA" id="ARBA00022840"/>
    </source>
</evidence>
<keyword evidence="8" id="KW-0460">Magnesium</keyword>
<dbReference type="PANTHER" id="PTHR21621">
    <property type="entry name" value="RIBOSOMAL PROTEIN S6 MODIFICATION PROTEIN"/>
    <property type="match status" value="1"/>
</dbReference>
<keyword evidence="7 10" id="KW-0067">ATP-binding</keyword>
<dbReference type="GO" id="GO:0005524">
    <property type="term" value="F:ATP binding"/>
    <property type="evidence" value="ECO:0007669"/>
    <property type="project" value="UniProtKB-UniRule"/>
</dbReference>
<protein>
    <recommendedName>
        <fullName evidence="10">Glutathione synthetase</fullName>
        <ecNumber evidence="10">6.3.2.3</ecNumber>
    </recommendedName>
    <alternativeName>
        <fullName evidence="10">GSH synthetase</fullName>
        <shortName evidence="10">GSH-S</shortName>
        <shortName evidence="10">GSHase</shortName>
    </alternativeName>
    <alternativeName>
        <fullName evidence="10">Glutathione synthase</fullName>
    </alternativeName>
</protein>
<keyword evidence="9" id="KW-0464">Manganese</keyword>
<dbReference type="InterPro" id="IPR013815">
    <property type="entry name" value="ATP_grasp_subdomain_1"/>
</dbReference>
<keyword evidence="5" id="KW-0479">Metal-binding</keyword>
<evidence type="ECO:0000313" key="12">
    <source>
        <dbReference type="EMBL" id="QKE89710.1"/>
    </source>
</evidence>
<reference evidence="12 13" key="1">
    <citation type="journal article" date="2014" name="World J. Microbiol. Biotechnol.">
        <title>Biodiversity and physiological characteristics of Antarctic and Arctic lichens-associated bacteria.</title>
        <authorList>
            <person name="Lee Y.M."/>
            <person name="Kim E.H."/>
            <person name="Lee H.K."/>
            <person name="Hong S.G."/>
        </authorList>
    </citation>
    <scope>NUCLEOTIDE SEQUENCE [LARGE SCALE GENOMIC DNA]</scope>
    <source>
        <strain evidence="12 13">PAMC 26569</strain>
    </source>
</reference>
<comment type="similarity">
    <text evidence="10">Belongs to the prokaryotic GSH synthase family.</text>
</comment>
<name>A0A6M8HN26_9PROT</name>
<evidence type="ECO:0000256" key="2">
    <source>
        <dbReference type="ARBA" id="ARBA00001946"/>
    </source>
</evidence>
<dbReference type="PROSITE" id="PS50975">
    <property type="entry name" value="ATP_GRASP"/>
    <property type="match status" value="1"/>
</dbReference>
<dbReference type="KEGG" id="lck:HN018_06340"/>
<dbReference type="InterPro" id="IPR016185">
    <property type="entry name" value="PreATP-grasp_dom_sf"/>
</dbReference>
<dbReference type="GO" id="GO:0004363">
    <property type="term" value="F:glutathione synthase activity"/>
    <property type="evidence" value="ECO:0007669"/>
    <property type="project" value="UniProtKB-UniRule"/>
</dbReference>
<dbReference type="Proteomes" id="UP000500767">
    <property type="component" value="Chromosome"/>
</dbReference>
<comment type="catalytic activity">
    <reaction evidence="10">
        <text>gamma-L-glutamyl-L-cysteine + glycine + ATP = glutathione + ADP + phosphate + H(+)</text>
        <dbReference type="Rhea" id="RHEA:13557"/>
        <dbReference type="ChEBI" id="CHEBI:15378"/>
        <dbReference type="ChEBI" id="CHEBI:30616"/>
        <dbReference type="ChEBI" id="CHEBI:43474"/>
        <dbReference type="ChEBI" id="CHEBI:57305"/>
        <dbReference type="ChEBI" id="CHEBI:57925"/>
        <dbReference type="ChEBI" id="CHEBI:58173"/>
        <dbReference type="ChEBI" id="CHEBI:456216"/>
        <dbReference type="EC" id="6.3.2.3"/>
    </reaction>
</comment>
<dbReference type="NCBIfam" id="TIGR01380">
    <property type="entry name" value="glut_syn"/>
    <property type="match status" value="1"/>
</dbReference>
<evidence type="ECO:0000313" key="13">
    <source>
        <dbReference type="Proteomes" id="UP000500767"/>
    </source>
</evidence>
<dbReference type="AlphaFoldDB" id="A0A6M8HN26"/>
<sequence length="333" mass="37315">MSRHLKVAVQMDPIHAIDINGDSTFALMLEAQARGHSLWVYEVRNMSLREGKSGLGAKREERLTARARPVTVQRVQGAHASIGEEQVLDLATMDVVLMRQDPPFDMAYITATHMLEHIHAAEGETGHRTLVVNDPRSVRDAPEKLLVTHFPDLMPPTLITWDLQAIRDFRLEHRDIIVKPLFGNGGAGVFRIREDDQNLASLLEMFFSHSREPLMIQRYEKAVRQGDKRIILADGEPIGAINRVPAEGEARSNMHVGGKAGRSSLTPREHEICRRIGPMLRERGLIFVGIDVIGDWLTEINVTSPTGLQEIDRFDGINTAGLLWDRIEARLAA</sequence>
<dbReference type="Gene3D" id="3.30.470.20">
    <property type="entry name" value="ATP-grasp fold, B domain"/>
    <property type="match status" value="1"/>
</dbReference>
<dbReference type="InterPro" id="IPR006284">
    <property type="entry name" value="Glut_synth_pro"/>
</dbReference>
<dbReference type="Gene3D" id="3.30.1490.20">
    <property type="entry name" value="ATP-grasp fold, A domain"/>
    <property type="match status" value="1"/>
</dbReference>
<dbReference type="InterPro" id="IPR004215">
    <property type="entry name" value="GSHS_N"/>
</dbReference>
<dbReference type="GO" id="GO:0005737">
    <property type="term" value="C:cytoplasm"/>
    <property type="evidence" value="ECO:0007669"/>
    <property type="project" value="TreeGrafter"/>
</dbReference>
<dbReference type="InterPro" id="IPR011761">
    <property type="entry name" value="ATP-grasp"/>
</dbReference>
<gene>
    <name evidence="10 12" type="primary">gshB</name>
    <name evidence="12" type="ORF">HN018_06340</name>
</gene>
<dbReference type="RefSeq" id="WP_171834698.1">
    <property type="nucleotide sequence ID" value="NZ_CP053708.1"/>
</dbReference>
<keyword evidence="4 10" id="KW-0317">Glutathione biosynthesis</keyword>
<dbReference type="Pfam" id="PF02951">
    <property type="entry name" value="GSH-S_N"/>
    <property type="match status" value="1"/>
</dbReference>
<evidence type="ECO:0000256" key="8">
    <source>
        <dbReference type="ARBA" id="ARBA00022842"/>
    </source>
</evidence>
<evidence type="ECO:0000256" key="1">
    <source>
        <dbReference type="ARBA" id="ARBA00001936"/>
    </source>
</evidence>
<evidence type="ECO:0000256" key="5">
    <source>
        <dbReference type="ARBA" id="ARBA00022723"/>
    </source>
</evidence>
<accession>A0A6M8HN26</accession>
<dbReference type="SUPFAM" id="SSF56059">
    <property type="entry name" value="Glutathione synthetase ATP-binding domain-like"/>
    <property type="match status" value="1"/>
</dbReference>
<evidence type="ECO:0000259" key="11">
    <source>
        <dbReference type="PROSITE" id="PS50975"/>
    </source>
</evidence>
<keyword evidence="6 10" id="KW-0547">Nucleotide-binding</keyword>
<dbReference type="NCBIfam" id="NF003573">
    <property type="entry name" value="PRK05246.1"/>
    <property type="match status" value="1"/>
</dbReference>
<dbReference type="PANTHER" id="PTHR21621:SF4">
    <property type="entry name" value="GLUTATHIONE SYNTHETASE"/>
    <property type="match status" value="1"/>
</dbReference>
<evidence type="ECO:0000256" key="4">
    <source>
        <dbReference type="ARBA" id="ARBA00022684"/>
    </source>
</evidence>
<dbReference type="GO" id="GO:0046872">
    <property type="term" value="F:metal ion binding"/>
    <property type="evidence" value="ECO:0007669"/>
    <property type="project" value="UniProtKB-KW"/>
</dbReference>
<evidence type="ECO:0000256" key="9">
    <source>
        <dbReference type="ARBA" id="ARBA00023211"/>
    </source>
</evidence>
<feature type="domain" description="ATP-grasp" evidence="11">
    <location>
        <begin position="144"/>
        <end position="328"/>
    </location>
</feature>
<evidence type="ECO:0000256" key="3">
    <source>
        <dbReference type="ARBA" id="ARBA00022598"/>
    </source>
</evidence>
<dbReference type="EC" id="6.3.2.3" evidence="10"/>
<comment type="cofactor">
    <cofactor evidence="2">
        <name>Mg(2+)</name>
        <dbReference type="ChEBI" id="CHEBI:18420"/>
    </cofactor>
</comment>
<dbReference type="InterPro" id="IPR004218">
    <property type="entry name" value="GSHS_ATP-bd"/>
</dbReference>
<dbReference type="EMBL" id="CP053708">
    <property type="protein sequence ID" value="QKE89710.1"/>
    <property type="molecule type" value="Genomic_DNA"/>
</dbReference>